<keyword evidence="4" id="KW-1185">Reference proteome</keyword>
<dbReference type="OrthoDB" id="331341at2759"/>
<dbReference type="AlphaFoldDB" id="A0A2T3ASH0"/>
<feature type="compositionally biased region" description="Acidic residues" evidence="1">
    <location>
        <begin position="196"/>
        <end position="219"/>
    </location>
</feature>
<organism evidence="3 4">
    <name type="scientific">Amorphotheca resinae ATCC 22711</name>
    <dbReference type="NCBI Taxonomy" id="857342"/>
    <lineage>
        <taxon>Eukaryota</taxon>
        <taxon>Fungi</taxon>
        <taxon>Dikarya</taxon>
        <taxon>Ascomycota</taxon>
        <taxon>Pezizomycotina</taxon>
        <taxon>Leotiomycetes</taxon>
        <taxon>Helotiales</taxon>
        <taxon>Amorphothecaceae</taxon>
        <taxon>Amorphotheca</taxon>
    </lineage>
</organism>
<gene>
    <name evidence="3" type="ORF">M430DRAFT_22668</name>
</gene>
<dbReference type="InterPro" id="IPR035445">
    <property type="entry name" value="GYF-like_dom_sf"/>
</dbReference>
<feature type="region of interest" description="Disordered" evidence="1">
    <location>
        <begin position="160"/>
        <end position="237"/>
    </location>
</feature>
<evidence type="ECO:0000313" key="4">
    <source>
        <dbReference type="Proteomes" id="UP000241818"/>
    </source>
</evidence>
<feature type="compositionally biased region" description="Low complexity" evidence="1">
    <location>
        <begin position="1"/>
        <end position="13"/>
    </location>
</feature>
<name>A0A2T3ASH0_AMORE</name>
<dbReference type="SUPFAM" id="SSF55277">
    <property type="entry name" value="GYF domain"/>
    <property type="match status" value="1"/>
</dbReference>
<dbReference type="InterPro" id="IPR003169">
    <property type="entry name" value="GYF"/>
</dbReference>
<feature type="region of interest" description="Disordered" evidence="1">
    <location>
        <begin position="494"/>
        <end position="514"/>
    </location>
</feature>
<dbReference type="PANTHER" id="PTHR13138:SF3">
    <property type="entry name" value="CD2 ANTIGEN CYTOPLASMIC TAIL-BINDING PROTEIN 2"/>
    <property type="match status" value="1"/>
</dbReference>
<dbReference type="RefSeq" id="XP_024717605.1">
    <property type="nucleotide sequence ID" value="XM_024864741.1"/>
</dbReference>
<dbReference type="GeneID" id="36572822"/>
<feature type="region of interest" description="Disordered" evidence="1">
    <location>
        <begin position="334"/>
        <end position="358"/>
    </location>
</feature>
<feature type="region of interest" description="Disordered" evidence="1">
    <location>
        <begin position="1"/>
        <end position="129"/>
    </location>
</feature>
<feature type="compositionally biased region" description="Polar residues" evidence="1">
    <location>
        <begin position="495"/>
        <end position="506"/>
    </location>
</feature>
<dbReference type="SMART" id="SM00444">
    <property type="entry name" value="GYF"/>
    <property type="match status" value="1"/>
</dbReference>
<dbReference type="Gene3D" id="3.30.1490.40">
    <property type="match status" value="1"/>
</dbReference>
<evidence type="ECO:0000313" key="3">
    <source>
        <dbReference type="EMBL" id="PSS09307.1"/>
    </source>
</evidence>
<dbReference type="InParanoid" id="A0A2T3ASH0"/>
<accession>A0A2T3ASH0</accession>
<dbReference type="STRING" id="857342.A0A2T3ASH0"/>
<feature type="region of interest" description="Disordered" evidence="1">
    <location>
        <begin position="266"/>
        <end position="291"/>
    </location>
</feature>
<feature type="compositionally biased region" description="Basic and acidic residues" evidence="1">
    <location>
        <begin position="87"/>
        <end position="101"/>
    </location>
</feature>
<reference evidence="3 4" key="1">
    <citation type="journal article" date="2018" name="New Phytol.">
        <title>Comparative genomics and transcriptomics depict ericoid mycorrhizal fungi as versatile saprotrophs and plant mutualists.</title>
        <authorList>
            <person name="Martino E."/>
            <person name="Morin E."/>
            <person name="Grelet G.A."/>
            <person name="Kuo A."/>
            <person name="Kohler A."/>
            <person name="Daghino S."/>
            <person name="Barry K.W."/>
            <person name="Cichocki N."/>
            <person name="Clum A."/>
            <person name="Dockter R.B."/>
            <person name="Hainaut M."/>
            <person name="Kuo R.C."/>
            <person name="LaButti K."/>
            <person name="Lindahl B.D."/>
            <person name="Lindquist E.A."/>
            <person name="Lipzen A."/>
            <person name="Khouja H.R."/>
            <person name="Magnuson J."/>
            <person name="Murat C."/>
            <person name="Ohm R.A."/>
            <person name="Singer S.W."/>
            <person name="Spatafora J.W."/>
            <person name="Wang M."/>
            <person name="Veneault-Fourrey C."/>
            <person name="Henrissat B."/>
            <person name="Grigoriev I.V."/>
            <person name="Martin F.M."/>
            <person name="Perotto S."/>
        </authorList>
    </citation>
    <scope>NUCLEOTIDE SEQUENCE [LARGE SCALE GENOMIC DNA]</scope>
    <source>
        <strain evidence="3 4">ATCC 22711</strain>
    </source>
</reference>
<dbReference type="EMBL" id="KZ679017">
    <property type="protein sequence ID" value="PSS09307.1"/>
    <property type="molecule type" value="Genomic_DNA"/>
</dbReference>
<dbReference type="PROSITE" id="PS50829">
    <property type="entry name" value="GYF"/>
    <property type="match status" value="1"/>
</dbReference>
<feature type="domain" description="GYF" evidence="2">
    <location>
        <begin position="426"/>
        <end position="482"/>
    </location>
</feature>
<proteinExistence type="predicted"/>
<dbReference type="Proteomes" id="UP000241818">
    <property type="component" value="Unassembled WGS sequence"/>
</dbReference>
<dbReference type="PANTHER" id="PTHR13138">
    <property type="entry name" value="PROTEIN LIN1"/>
    <property type="match status" value="1"/>
</dbReference>
<sequence length="856" mass="96459">MSSRFSAARPSRAGEQFARTHHHEDDDAGPSSKKPKFDLRNPSALAPDAPEEDAILEADVIGGSGAGTKRGAVNLDGYDSDSDNEGFDARAEERAKGKKGDVNLADALDGYSKDKSSGGPGKSEMEEDADMFADLEDDFADGDEDEGKTGKKGKAVRFLEDDEIEGQVLSSKSGGHISGNFALDPKGKLSSHAMDDQESSDDEEDAALAAQEEDVDEEVGAGGLKRNAPKVDAFNMKAEQEEGRFDEAGNYIRKAADPDAIHDSWLEGVSKKDMKKAAEAHEKREAERRQKRLEDDAMLLPDILRTLILRLEKGETALEALARLGKGQAKTKKIPKWKLKKQKKNGNDMDVDTEKKAEDPEQAKIVEAIDAITGAADQLLTRGQTDIYEQEREMLIRQYRRETGEDWVEPPAEESVEEEIDGSRPVKLWEFRWTDGRDGGAKQGPYDGATMLAWQDAGYFGEGVEFRKAEDEGPWSRVVDFNRETRRGTLAATAIASTSGQASGSELNGDAEAEPRPITLSEAEQEAIAQRVALLKLEKKKRNGKFSHYEYYISGVSQLPHPRDFPDYEENPYATIKVPRKYSAIATEYWEINNPRRRNPIPKNNVFFDVANLWESNPCQQEQGRDPIGVPIHTHCWDIVERVIGPCRTSHDLERLVNVLYKQWTRKLFFGIDNCVKILNNRKIWDPVLPHRDPDATPCHPESWMPLVNPLDSKIVRRLLTGSIKESNRAERHQTLRSWRFCPQHLNYGKNIPLEIMYNILDHIQSTDDLVALKVLGWQAPDSYWLSRIPRDIFLELDEELQQLKSTVVVDWPFFCLKAERLMETSHSLLNRKRIFRIVGSVKSLLQKEDMSSFNR</sequence>
<dbReference type="InterPro" id="IPR039905">
    <property type="entry name" value="CD2BP2/Lin1"/>
</dbReference>
<dbReference type="Pfam" id="PF02213">
    <property type="entry name" value="GYF"/>
    <property type="match status" value="1"/>
</dbReference>
<dbReference type="GO" id="GO:0005682">
    <property type="term" value="C:U5 snRNP"/>
    <property type="evidence" value="ECO:0007669"/>
    <property type="project" value="InterPro"/>
</dbReference>
<evidence type="ECO:0000256" key="1">
    <source>
        <dbReference type="SAM" id="MobiDB-lite"/>
    </source>
</evidence>
<feature type="compositionally biased region" description="Basic residues" evidence="1">
    <location>
        <begin position="334"/>
        <end position="344"/>
    </location>
</feature>
<evidence type="ECO:0000259" key="2">
    <source>
        <dbReference type="PROSITE" id="PS50829"/>
    </source>
</evidence>
<protein>
    <recommendedName>
        <fullName evidence="2">GYF domain-containing protein</fullName>
    </recommendedName>
</protein>